<dbReference type="Proteomes" id="UP000828941">
    <property type="component" value="Chromosome 10"/>
</dbReference>
<evidence type="ECO:0000313" key="1">
    <source>
        <dbReference type="EMBL" id="KAI4316082.1"/>
    </source>
</evidence>
<keyword evidence="2" id="KW-1185">Reference proteome</keyword>
<reference evidence="1 2" key="1">
    <citation type="journal article" date="2022" name="DNA Res.">
        <title>Chromosomal-level genome assembly of the orchid tree Bauhinia variegata (Leguminosae; Cercidoideae) supports the allotetraploid origin hypothesis of Bauhinia.</title>
        <authorList>
            <person name="Zhong Y."/>
            <person name="Chen Y."/>
            <person name="Zheng D."/>
            <person name="Pang J."/>
            <person name="Liu Y."/>
            <person name="Luo S."/>
            <person name="Meng S."/>
            <person name="Qian L."/>
            <person name="Wei D."/>
            <person name="Dai S."/>
            <person name="Zhou R."/>
        </authorList>
    </citation>
    <scope>NUCLEOTIDE SEQUENCE [LARGE SCALE GENOMIC DNA]</scope>
    <source>
        <strain evidence="1">BV-YZ2020</strain>
    </source>
</reference>
<sequence length="1025" mass="114520">MSKIPLTLSLHFFLFLCVSVPWQVNSQPTSTEQEILLEIKQQLGDPPSIGSWNASSSPCHWPEINCTEGTVTAIQLSGKNINRVLPATICDLKNLAYLDVSNNDIPGEFPTSLYNCSNLQILYLSQNYFVGPIPDDIDRLKTLRYIDLGGNNFSGDIPAAIGKLTELQRLLLYRNEFNGTFPKEIGDLSNLEILGMAYNRKFVPMAIPPEFGKLKKLRTIWMTWCNLIGEIPQSFSNLTNLELMDLSANNLTGNIPSSLFSLRNLTSLFLYQNKLSGELPTSIQALNLTQIDLAMNNLTGMIPQEFGNLKNLVVLHLYYNELSGPIPTDLGQIQTLHTFRVFNNKLNGTLPADFGRYSKLVYFEVGNNQLSGGLPEYLCEGGSLQGLIAFSNNLIGSLPSGLGNCPSLVSLNIYNNNFSGEIPLGLWTSWNLTTLKLSGNSFSGQLPNKLAWNLSRVEINDNEFSGQLSTDFFSSLNLVVFEARNNFFSGEIPRELTNVSRLNSLVLDGNQLSGELPTVMISWESLNTLTLSRNKLSGQIPLAIIRLSNLVYLDLSENDISGEIPPQLGNLRLVFLNLSSNRLSGRIPDEFNNLAYENSFLNNPNLCANNPNLKLQSCLTKPPHSKKSSSKYIYFVFVLLIVVMVATVSLICYKFRGSFSRKPCKRDLSTWRLTSFQRLDLSEMNLFSNLTDNNLIGSGGAGRVYRVASNHPGEYVAVKRIWNCEKLDQKLEKEFMAEVEILGSIRHSNIVKLLCCFSSENCKLLVYEYMENQSLDRWLRGTNRKSATGLSSRNNGFILNWPKRLKIAIGAAQGLCYMHHDCSPPIIHRDVKSSNILLDCEFRASIADFGLAKILAKHGEPNTMSVIAGSFGYIAPEYAYSMKVNEKVDVYSFGVVLLELITGKLPNNGDEQISLADWAWRHYSEGKPFADALDEEIKEACHLEAMITVFKLGLICTSTSPSTRPSMKEILQGLRQCCPQESYGEKKRRTEFDFTPLLSDATYISSYKDSNRAMNENDVSSLYSV</sequence>
<organism evidence="1 2">
    <name type="scientific">Bauhinia variegata</name>
    <name type="common">Purple orchid tree</name>
    <name type="synonym">Phanera variegata</name>
    <dbReference type="NCBI Taxonomy" id="167791"/>
    <lineage>
        <taxon>Eukaryota</taxon>
        <taxon>Viridiplantae</taxon>
        <taxon>Streptophyta</taxon>
        <taxon>Embryophyta</taxon>
        <taxon>Tracheophyta</taxon>
        <taxon>Spermatophyta</taxon>
        <taxon>Magnoliopsida</taxon>
        <taxon>eudicotyledons</taxon>
        <taxon>Gunneridae</taxon>
        <taxon>Pentapetalae</taxon>
        <taxon>rosids</taxon>
        <taxon>fabids</taxon>
        <taxon>Fabales</taxon>
        <taxon>Fabaceae</taxon>
        <taxon>Cercidoideae</taxon>
        <taxon>Cercideae</taxon>
        <taxon>Bauhiniinae</taxon>
        <taxon>Bauhinia</taxon>
    </lineage>
</organism>
<comment type="caution">
    <text evidence="1">The sequence shown here is derived from an EMBL/GenBank/DDBJ whole genome shotgun (WGS) entry which is preliminary data.</text>
</comment>
<name>A0ACB9LXV7_BAUVA</name>
<evidence type="ECO:0000313" key="2">
    <source>
        <dbReference type="Proteomes" id="UP000828941"/>
    </source>
</evidence>
<accession>A0ACB9LXV7</accession>
<proteinExistence type="predicted"/>
<protein>
    <submittedName>
        <fullName evidence="1">Uncharacterized protein</fullName>
    </submittedName>
</protein>
<gene>
    <name evidence="1" type="ORF">L6164_024098</name>
</gene>
<dbReference type="EMBL" id="CM039435">
    <property type="protein sequence ID" value="KAI4316082.1"/>
    <property type="molecule type" value="Genomic_DNA"/>
</dbReference>